<dbReference type="Proteomes" id="UP000029734">
    <property type="component" value="Unassembled WGS sequence"/>
</dbReference>
<dbReference type="Gene3D" id="3.60.110.10">
    <property type="entry name" value="Carbon-nitrogen hydrolase"/>
    <property type="match status" value="1"/>
</dbReference>
<protein>
    <recommendedName>
        <fullName evidence="2">CN hydrolase domain-containing protein</fullName>
    </recommendedName>
</protein>
<dbReference type="SUPFAM" id="SSF56317">
    <property type="entry name" value="Carbon-nitrogen hydrolase"/>
    <property type="match status" value="1"/>
</dbReference>
<evidence type="ECO:0000313" key="3">
    <source>
        <dbReference type="EMBL" id="KGE19371.1"/>
    </source>
</evidence>
<comment type="caution">
    <text evidence="3">The sequence shown here is derived from an EMBL/GenBank/DDBJ whole genome shotgun (WGS) entry which is preliminary data.</text>
</comment>
<reference evidence="3 4" key="1">
    <citation type="submission" date="2014-08" db="EMBL/GenBank/DDBJ databases">
        <authorList>
            <person name="den Bakker H.C."/>
        </authorList>
    </citation>
    <scope>NUCLEOTIDE SEQUENCE [LARGE SCALE GENOMIC DNA]</scope>
    <source>
        <strain evidence="3 4">DSM 18334</strain>
    </source>
</reference>
<accession>A0A098MBG2</accession>
<evidence type="ECO:0000313" key="4">
    <source>
        <dbReference type="Proteomes" id="UP000029734"/>
    </source>
</evidence>
<organism evidence="3 4">
    <name type="scientific">Paenibacillus wynnii</name>
    <dbReference type="NCBI Taxonomy" id="268407"/>
    <lineage>
        <taxon>Bacteria</taxon>
        <taxon>Bacillati</taxon>
        <taxon>Bacillota</taxon>
        <taxon>Bacilli</taxon>
        <taxon>Bacillales</taxon>
        <taxon>Paenibacillaceae</taxon>
        <taxon>Paenibacillus</taxon>
    </lineage>
</organism>
<dbReference type="PROSITE" id="PS01227">
    <property type="entry name" value="UPF0012"/>
    <property type="match status" value="1"/>
</dbReference>
<dbReference type="eggNOG" id="COG0388">
    <property type="taxonomic scope" value="Bacteria"/>
</dbReference>
<proteinExistence type="inferred from homology"/>
<sequence>MTQLTIAVMQYGLTPIQTAEQFWTGLQSKIDEAVRGKADLLVFPEYTTSHLLSIVPPMNYEEACSYLDSFTGAYHEFFQAASAKGNIVILGGTNICKGEGGFVNKATLFFPDGRMETQDKVHLTPEERIEWKLVPGNELNIIETKWGNLAILTCYDIEFPELARIAADKGVELILCPSYTEAEYGYHRVRNTCQARAIENQLFVALSGVVGELTEKRSQVDKGYCQAGLFAPCDFPFPADGVIRAGEVNEDMLFLATADFTLLRENRAHGAVAPFYDRRPELYRG</sequence>
<dbReference type="AlphaFoldDB" id="A0A098MBG2"/>
<gene>
    <name evidence="3" type="ORF">PWYN_08485</name>
</gene>
<dbReference type="PANTHER" id="PTHR23088:SF50">
    <property type="entry name" value="HYDROLASE YHCX"/>
    <property type="match status" value="1"/>
</dbReference>
<reference evidence="3 4" key="2">
    <citation type="submission" date="2014-10" db="EMBL/GenBank/DDBJ databases">
        <title>Comparative genomics of the Paenibacillus odorifer group.</title>
        <authorList>
            <person name="Tsai Y.-C."/>
            <person name="Martin N."/>
            <person name="Korlach J."/>
            <person name="Wiedmann M."/>
        </authorList>
    </citation>
    <scope>NUCLEOTIDE SEQUENCE [LARGE SCALE GENOMIC DNA]</scope>
    <source>
        <strain evidence="3 4">DSM 18334</strain>
    </source>
</reference>
<feature type="domain" description="CN hydrolase" evidence="2">
    <location>
        <begin position="4"/>
        <end position="262"/>
    </location>
</feature>
<dbReference type="InterPro" id="IPR036526">
    <property type="entry name" value="C-N_Hydrolase_sf"/>
</dbReference>
<dbReference type="PANTHER" id="PTHR23088">
    <property type="entry name" value="NITRILASE-RELATED"/>
    <property type="match status" value="1"/>
</dbReference>
<dbReference type="EMBL" id="JQCR01000002">
    <property type="protein sequence ID" value="KGE19371.1"/>
    <property type="molecule type" value="Genomic_DNA"/>
</dbReference>
<evidence type="ECO:0000256" key="1">
    <source>
        <dbReference type="ARBA" id="ARBA00010613"/>
    </source>
</evidence>
<dbReference type="OrthoDB" id="9811121at2"/>
<dbReference type="CDD" id="cd07574">
    <property type="entry name" value="nitrilase_Rim1_like"/>
    <property type="match status" value="1"/>
</dbReference>
<dbReference type="InterPro" id="IPR001110">
    <property type="entry name" value="UPF0012_CS"/>
</dbReference>
<dbReference type="InterPro" id="IPR003010">
    <property type="entry name" value="C-N_Hydrolase"/>
</dbReference>
<dbReference type="STRING" id="268407.PWYN_08485"/>
<dbReference type="Pfam" id="PF00795">
    <property type="entry name" value="CN_hydrolase"/>
    <property type="match status" value="1"/>
</dbReference>
<dbReference type="PROSITE" id="PS50263">
    <property type="entry name" value="CN_HYDROLASE"/>
    <property type="match status" value="1"/>
</dbReference>
<keyword evidence="4" id="KW-1185">Reference proteome</keyword>
<name>A0A098MBG2_9BACL</name>
<comment type="similarity">
    <text evidence="1">Belongs to the carbon-nitrogen hydrolase superfamily. NIT1/NIT2 family.</text>
</comment>
<evidence type="ECO:0000259" key="2">
    <source>
        <dbReference type="PROSITE" id="PS50263"/>
    </source>
</evidence>
<dbReference type="RefSeq" id="WP_036650270.1">
    <property type="nucleotide sequence ID" value="NZ_JQCR01000002.1"/>
</dbReference>